<sequence length="125" mass="14422">MRRRRSLVRVLAEAKETGKMAQLVRVHDEDKKVSAFDPSNRWDEASKETTSNGMALLLDNQNWFWPPVKLLGVSHDPVFSLEEFPMLQTEAGRGKDGEGPQESGREDKSRWRRRPNEGQRVAQLY</sequence>
<accession>A0A8S1HI32</accession>
<feature type="region of interest" description="Disordered" evidence="1">
    <location>
        <begin position="86"/>
        <end position="125"/>
    </location>
</feature>
<evidence type="ECO:0000313" key="2">
    <source>
        <dbReference type="EMBL" id="CAD6196157.1"/>
    </source>
</evidence>
<organism evidence="2 3">
    <name type="scientific">Caenorhabditis auriculariae</name>
    <dbReference type="NCBI Taxonomy" id="2777116"/>
    <lineage>
        <taxon>Eukaryota</taxon>
        <taxon>Metazoa</taxon>
        <taxon>Ecdysozoa</taxon>
        <taxon>Nematoda</taxon>
        <taxon>Chromadorea</taxon>
        <taxon>Rhabditida</taxon>
        <taxon>Rhabditina</taxon>
        <taxon>Rhabditomorpha</taxon>
        <taxon>Rhabditoidea</taxon>
        <taxon>Rhabditidae</taxon>
        <taxon>Peloderinae</taxon>
        <taxon>Caenorhabditis</taxon>
    </lineage>
</organism>
<dbReference type="Proteomes" id="UP000835052">
    <property type="component" value="Unassembled WGS sequence"/>
</dbReference>
<dbReference type="AlphaFoldDB" id="A0A8S1HI32"/>
<comment type="caution">
    <text evidence="2">The sequence shown here is derived from an EMBL/GenBank/DDBJ whole genome shotgun (WGS) entry which is preliminary data.</text>
</comment>
<name>A0A8S1HI32_9PELO</name>
<proteinExistence type="predicted"/>
<keyword evidence="3" id="KW-1185">Reference proteome</keyword>
<gene>
    <name evidence="2" type="ORF">CAUJ_LOCUS12072</name>
</gene>
<dbReference type="EMBL" id="CAJGYM010000067">
    <property type="protein sequence ID" value="CAD6196157.1"/>
    <property type="molecule type" value="Genomic_DNA"/>
</dbReference>
<protein>
    <submittedName>
        <fullName evidence="2">Uncharacterized protein</fullName>
    </submittedName>
</protein>
<evidence type="ECO:0000256" key="1">
    <source>
        <dbReference type="SAM" id="MobiDB-lite"/>
    </source>
</evidence>
<evidence type="ECO:0000313" key="3">
    <source>
        <dbReference type="Proteomes" id="UP000835052"/>
    </source>
</evidence>
<feature type="compositionally biased region" description="Basic and acidic residues" evidence="1">
    <location>
        <begin position="92"/>
        <end position="117"/>
    </location>
</feature>
<reference evidence="2" key="1">
    <citation type="submission" date="2020-10" db="EMBL/GenBank/DDBJ databases">
        <authorList>
            <person name="Kikuchi T."/>
        </authorList>
    </citation>
    <scope>NUCLEOTIDE SEQUENCE</scope>
    <source>
        <strain evidence="2">NKZ352</strain>
    </source>
</reference>